<organism evidence="3 4">
    <name type="scientific">Garicola koreensis</name>
    <dbReference type="NCBI Taxonomy" id="1262554"/>
    <lineage>
        <taxon>Bacteria</taxon>
        <taxon>Bacillati</taxon>
        <taxon>Actinomycetota</taxon>
        <taxon>Actinomycetes</taxon>
        <taxon>Micrococcales</taxon>
        <taxon>Micrococcaceae</taxon>
        <taxon>Garicola</taxon>
    </lineage>
</organism>
<evidence type="ECO:0008006" key="5">
    <source>
        <dbReference type="Google" id="ProtNLM"/>
    </source>
</evidence>
<keyword evidence="2" id="KW-0812">Transmembrane</keyword>
<reference evidence="3 4" key="1">
    <citation type="submission" date="2020-08" db="EMBL/GenBank/DDBJ databases">
        <title>Sequencing the genomes of 1000 actinobacteria strains.</title>
        <authorList>
            <person name="Klenk H.-P."/>
        </authorList>
    </citation>
    <scope>NUCLEOTIDE SEQUENCE [LARGE SCALE GENOMIC DNA]</scope>
    <source>
        <strain evidence="3 4">DSM 28238</strain>
    </source>
</reference>
<name>A0A7W5Y0G6_9MICC</name>
<gene>
    <name evidence="3" type="ORF">FHX47_002026</name>
</gene>
<dbReference type="RefSeq" id="WP_183358795.1">
    <property type="nucleotide sequence ID" value="NZ_BAABKR010000016.1"/>
</dbReference>
<feature type="transmembrane region" description="Helical" evidence="2">
    <location>
        <begin position="7"/>
        <end position="25"/>
    </location>
</feature>
<proteinExistence type="predicted"/>
<dbReference type="AlphaFoldDB" id="A0A7W5Y0G6"/>
<accession>A0A7W5Y0G6</accession>
<dbReference type="Proteomes" id="UP000547528">
    <property type="component" value="Unassembled WGS sequence"/>
</dbReference>
<keyword evidence="2" id="KW-0472">Membrane</keyword>
<evidence type="ECO:0000313" key="3">
    <source>
        <dbReference type="EMBL" id="MBB3668391.1"/>
    </source>
</evidence>
<comment type="caution">
    <text evidence="3">The sequence shown here is derived from an EMBL/GenBank/DDBJ whole genome shotgun (WGS) entry which is preliminary data.</text>
</comment>
<feature type="region of interest" description="Disordered" evidence="1">
    <location>
        <begin position="66"/>
        <end position="98"/>
    </location>
</feature>
<dbReference type="EMBL" id="JACIBT010000017">
    <property type="protein sequence ID" value="MBB3668391.1"/>
    <property type="molecule type" value="Genomic_DNA"/>
</dbReference>
<evidence type="ECO:0000256" key="2">
    <source>
        <dbReference type="SAM" id="Phobius"/>
    </source>
</evidence>
<protein>
    <recommendedName>
        <fullName evidence="5">DUF4229 domain-containing protein</fullName>
    </recommendedName>
</protein>
<evidence type="ECO:0000313" key="4">
    <source>
        <dbReference type="Proteomes" id="UP000547528"/>
    </source>
</evidence>
<evidence type="ECO:0000256" key="1">
    <source>
        <dbReference type="SAM" id="MobiDB-lite"/>
    </source>
</evidence>
<keyword evidence="4" id="KW-1185">Reference proteome</keyword>
<feature type="transmembrane region" description="Helical" evidence="2">
    <location>
        <begin position="31"/>
        <end position="50"/>
    </location>
</feature>
<keyword evidence="2" id="KW-1133">Transmembrane helix</keyword>
<sequence>MAVLKYSVLRLGVFAVVFFLCLYVDLGDFTLIFGLIIGLIVSWAVGYLFFNRWRIAAAEQLANLGSRRRRSAAERQDNAAEDELAERFQENDDAAEDR</sequence>
<dbReference type="InterPro" id="IPR025323">
    <property type="entry name" value="DUF4229"/>
</dbReference>
<dbReference type="Pfam" id="PF14012">
    <property type="entry name" value="DUF4229"/>
    <property type="match status" value="1"/>
</dbReference>